<feature type="domain" description="Cyclin-like" evidence="8">
    <location>
        <begin position="143"/>
        <end position="227"/>
    </location>
</feature>
<keyword evidence="11" id="KW-1185">Reference proteome</keyword>
<dbReference type="OrthoDB" id="5590282at2759"/>
<dbReference type="GO" id="GO:0051301">
    <property type="term" value="P:cell division"/>
    <property type="evidence" value="ECO:0007669"/>
    <property type="project" value="UniProtKB-KW"/>
</dbReference>
<evidence type="ECO:0000256" key="3">
    <source>
        <dbReference type="ARBA" id="ARBA00022618"/>
    </source>
</evidence>
<dbReference type="AlphaFoldDB" id="A0A5N6RP47"/>
<gene>
    <name evidence="10" type="ORF">FH972_018033</name>
</gene>
<organism evidence="10 11">
    <name type="scientific">Carpinus fangiana</name>
    <dbReference type="NCBI Taxonomy" id="176857"/>
    <lineage>
        <taxon>Eukaryota</taxon>
        <taxon>Viridiplantae</taxon>
        <taxon>Streptophyta</taxon>
        <taxon>Embryophyta</taxon>
        <taxon>Tracheophyta</taxon>
        <taxon>Spermatophyta</taxon>
        <taxon>Magnoliopsida</taxon>
        <taxon>eudicotyledons</taxon>
        <taxon>Gunneridae</taxon>
        <taxon>Pentapetalae</taxon>
        <taxon>rosids</taxon>
        <taxon>fabids</taxon>
        <taxon>Fagales</taxon>
        <taxon>Betulaceae</taxon>
        <taxon>Carpinus</taxon>
    </lineage>
</organism>
<accession>A0A5N6RP47</accession>
<dbReference type="PROSITE" id="PS00292">
    <property type="entry name" value="CYCLINS"/>
    <property type="match status" value="1"/>
</dbReference>
<comment type="subunit">
    <text evidence="2">Interacts with the CDC2 protein kinase to form a serine/threonine kinase holoenzyme complex also known as maturation promoting factor (MPF). The cyclin subunit imparts substrate specificity to the complex.</text>
</comment>
<name>A0A5N6RP47_9ROSI</name>
<evidence type="ECO:0000256" key="6">
    <source>
        <dbReference type="ARBA" id="ARBA00032263"/>
    </source>
</evidence>
<proteinExistence type="inferred from homology"/>
<dbReference type="SMART" id="SM00385">
    <property type="entry name" value="CYCLIN"/>
    <property type="match status" value="2"/>
</dbReference>
<dbReference type="InterPro" id="IPR004367">
    <property type="entry name" value="Cyclin_C-dom"/>
</dbReference>
<protein>
    <recommendedName>
        <fullName evidence="6">B-like cyclin</fullName>
    </recommendedName>
</protein>
<evidence type="ECO:0000256" key="5">
    <source>
        <dbReference type="ARBA" id="ARBA00023306"/>
    </source>
</evidence>
<dbReference type="PANTHER" id="PTHR10177">
    <property type="entry name" value="CYCLINS"/>
    <property type="match status" value="1"/>
</dbReference>
<dbReference type="CDD" id="cd20562">
    <property type="entry name" value="CYCLIN_AtCycA_like_rpt1"/>
    <property type="match status" value="1"/>
</dbReference>
<evidence type="ECO:0000256" key="2">
    <source>
        <dbReference type="ARBA" id="ARBA00011177"/>
    </source>
</evidence>
<dbReference type="EMBL" id="CM017327">
    <property type="protein sequence ID" value="KAE8100106.1"/>
    <property type="molecule type" value="Genomic_DNA"/>
</dbReference>
<evidence type="ECO:0000259" key="9">
    <source>
        <dbReference type="SMART" id="SM01332"/>
    </source>
</evidence>
<dbReference type="SMART" id="SM01332">
    <property type="entry name" value="Cyclin_C"/>
    <property type="match status" value="1"/>
</dbReference>
<evidence type="ECO:0000313" key="10">
    <source>
        <dbReference type="EMBL" id="KAE8100106.1"/>
    </source>
</evidence>
<sequence length="447" mass="49851">MAEQEQCVRVTRAMKRRAAVAGAEDQSAPKKRVVLGELPNLSNVAVQVNQNAGVEPLKPKCVSKAKAKNKGLTTTAVKTTKEIDTGLGGDGKSDDPQLCRAYASDIYEYLRKTEMEPKRRPLPDYLEKVQKGVTANMRGILVDWLVEVAEEYKLLPDTLYLSISYVDRFLSLDVVNKQKLQLLGVSSMLIASKYEEISPPDVADFCSITDNTYNKKEVVKMEADILKTLKFEMGNPTVKTFLRQGYCENMSTFLTPNLQLEFLGCYLAELSLLDYKCVKFLPSLVAASVIFLAKIMIQPKMHPWCPTLEKYCGYKAADLKECVLIIDDLYNSKRGGSLQAIREKYKQHKGALSLGRWMKAFSSAYAMKASQHKQNMTNMDCLCVTTLKLPPLTGNCLGQQSKVSDCGCHVSTMANDVPGNSDSHGWLKLEDLVRQIVLMSEFPCLSC</sequence>
<keyword evidence="3" id="KW-0132">Cell division</keyword>
<dbReference type="CDD" id="cd20506">
    <property type="entry name" value="CYCLIN_AtCycA-like_rpt2"/>
    <property type="match status" value="1"/>
</dbReference>
<keyword evidence="5" id="KW-0131">Cell cycle</keyword>
<evidence type="ECO:0000313" key="11">
    <source>
        <dbReference type="Proteomes" id="UP000327013"/>
    </source>
</evidence>
<dbReference type="InterPro" id="IPR006671">
    <property type="entry name" value="Cyclin_N"/>
</dbReference>
<evidence type="ECO:0000256" key="4">
    <source>
        <dbReference type="ARBA" id="ARBA00023127"/>
    </source>
</evidence>
<evidence type="ECO:0000259" key="8">
    <source>
        <dbReference type="SMART" id="SM00385"/>
    </source>
</evidence>
<dbReference type="InterPro" id="IPR039361">
    <property type="entry name" value="Cyclin"/>
</dbReference>
<evidence type="ECO:0000256" key="7">
    <source>
        <dbReference type="RuleBase" id="RU000383"/>
    </source>
</evidence>
<feature type="domain" description="Cyclin-like" evidence="8">
    <location>
        <begin position="240"/>
        <end position="328"/>
    </location>
</feature>
<dbReference type="Gene3D" id="1.10.472.10">
    <property type="entry name" value="Cyclin-like"/>
    <property type="match status" value="2"/>
</dbReference>
<dbReference type="Pfam" id="PF02984">
    <property type="entry name" value="Cyclin_C"/>
    <property type="match status" value="1"/>
</dbReference>
<feature type="domain" description="Cyclin C-terminal" evidence="9">
    <location>
        <begin position="236"/>
        <end position="364"/>
    </location>
</feature>
<keyword evidence="4 7" id="KW-0195">Cyclin</keyword>
<dbReference type="InterPro" id="IPR036915">
    <property type="entry name" value="Cyclin-like_sf"/>
</dbReference>
<comment type="similarity">
    <text evidence="1">Belongs to the cyclin family. Cyclin AB subfamily.</text>
</comment>
<dbReference type="SUPFAM" id="SSF47954">
    <property type="entry name" value="Cyclin-like"/>
    <property type="match status" value="2"/>
</dbReference>
<dbReference type="InterPro" id="IPR013763">
    <property type="entry name" value="Cyclin-like_dom"/>
</dbReference>
<dbReference type="Pfam" id="PF00134">
    <property type="entry name" value="Cyclin_N"/>
    <property type="match status" value="1"/>
</dbReference>
<dbReference type="InterPro" id="IPR048258">
    <property type="entry name" value="Cyclins_cyclin-box"/>
</dbReference>
<dbReference type="FunFam" id="1.10.472.10:FF:000013">
    <property type="entry name" value="Cyclin A1"/>
    <property type="match status" value="1"/>
</dbReference>
<reference evidence="10 11" key="1">
    <citation type="submission" date="2019-06" db="EMBL/GenBank/DDBJ databases">
        <title>A chromosomal-level reference genome of Carpinus fangiana (Coryloideae, Betulaceae).</title>
        <authorList>
            <person name="Yang X."/>
            <person name="Wang Z."/>
            <person name="Zhang L."/>
            <person name="Hao G."/>
            <person name="Liu J."/>
            <person name="Yang Y."/>
        </authorList>
    </citation>
    <scope>NUCLEOTIDE SEQUENCE [LARGE SCALE GENOMIC DNA]</scope>
    <source>
        <strain evidence="10">Cfa_2016G</strain>
        <tissue evidence="10">Leaf</tissue>
    </source>
</reference>
<evidence type="ECO:0000256" key="1">
    <source>
        <dbReference type="ARBA" id="ARBA00006955"/>
    </source>
</evidence>
<dbReference type="FunFam" id="1.10.472.10:FF:000167">
    <property type="entry name" value="Mitotic cyclin 6"/>
    <property type="match status" value="1"/>
</dbReference>
<dbReference type="Proteomes" id="UP000327013">
    <property type="component" value="Chromosome 7"/>
</dbReference>